<dbReference type="GO" id="GO:0005506">
    <property type="term" value="F:iron ion binding"/>
    <property type="evidence" value="ECO:0007669"/>
    <property type="project" value="InterPro"/>
</dbReference>
<keyword evidence="11" id="KW-0732">Signal</keyword>
<evidence type="ECO:0000256" key="9">
    <source>
        <dbReference type="PIRSR" id="PIRSR602401-1"/>
    </source>
</evidence>
<keyword evidence="4 9" id="KW-0349">Heme</keyword>
<dbReference type="AlphaFoldDB" id="A0A5M3MG74"/>
<proteinExistence type="inferred from homology"/>
<dbReference type="RefSeq" id="XP_007771993.1">
    <property type="nucleotide sequence ID" value="XM_007773803.1"/>
</dbReference>
<evidence type="ECO:0000256" key="4">
    <source>
        <dbReference type="ARBA" id="ARBA00022617"/>
    </source>
</evidence>
<comment type="cofactor">
    <cofactor evidence="1 9">
        <name>heme</name>
        <dbReference type="ChEBI" id="CHEBI:30413"/>
    </cofactor>
</comment>
<dbReference type="GO" id="GO:0020037">
    <property type="term" value="F:heme binding"/>
    <property type="evidence" value="ECO:0007669"/>
    <property type="project" value="InterPro"/>
</dbReference>
<accession>A0A5M3MG74</accession>
<dbReference type="KEGG" id="cput:CONPUDRAFT_156806"/>
<dbReference type="PANTHER" id="PTHR46300:SF7">
    <property type="entry name" value="P450, PUTATIVE (EUROFUNG)-RELATED"/>
    <property type="match status" value="1"/>
</dbReference>
<gene>
    <name evidence="12" type="ORF">CONPUDRAFT_156806</name>
</gene>
<evidence type="ECO:0000313" key="12">
    <source>
        <dbReference type="EMBL" id="EIW77601.1"/>
    </source>
</evidence>
<keyword evidence="6 10" id="KW-0560">Oxidoreductase</keyword>
<comment type="caution">
    <text evidence="12">The sequence shown here is derived from an EMBL/GenBank/DDBJ whole genome shotgun (WGS) entry which is preliminary data.</text>
</comment>
<feature type="chain" id="PRO_5024307724" evidence="11">
    <location>
        <begin position="18"/>
        <end position="478"/>
    </location>
</feature>
<keyword evidence="8 10" id="KW-0503">Monooxygenase</keyword>
<dbReference type="SUPFAM" id="SSF48264">
    <property type="entry name" value="Cytochrome P450"/>
    <property type="match status" value="1"/>
</dbReference>
<evidence type="ECO:0000313" key="13">
    <source>
        <dbReference type="Proteomes" id="UP000053558"/>
    </source>
</evidence>
<reference evidence="13" key="1">
    <citation type="journal article" date="2012" name="Science">
        <title>The Paleozoic origin of enzymatic lignin decomposition reconstructed from 31 fungal genomes.</title>
        <authorList>
            <person name="Floudas D."/>
            <person name="Binder M."/>
            <person name="Riley R."/>
            <person name="Barry K."/>
            <person name="Blanchette R.A."/>
            <person name="Henrissat B."/>
            <person name="Martinez A.T."/>
            <person name="Otillar R."/>
            <person name="Spatafora J.W."/>
            <person name="Yadav J.S."/>
            <person name="Aerts A."/>
            <person name="Benoit I."/>
            <person name="Boyd A."/>
            <person name="Carlson A."/>
            <person name="Copeland A."/>
            <person name="Coutinho P.M."/>
            <person name="de Vries R.P."/>
            <person name="Ferreira P."/>
            <person name="Findley K."/>
            <person name="Foster B."/>
            <person name="Gaskell J."/>
            <person name="Glotzer D."/>
            <person name="Gorecki P."/>
            <person name="Heitman J."/>
            <person name="Hesse C."/>
            <person name="Hori C."/>
            <person name="Igarashi K."/>
            <person name="Jurgens J.A."/>
            <person name="Kallen N."/>
            <person name="Kersten P."/>
            <person name="Kohler A."/>
            <person name="Kuees U."/>
            <person name="Kumar T.K.A."/>
            <person name="Kuo A."/>
            <person name="LaButti K."/>
            <person name="Larrondo L.F."/>
            <person name="Lindquist E."/>
            <person name="Ling A."/>
            <person name="Lombard V."/>
            <person name="Lucas S."/>
            <person name="Lundell T."/>
            <person name="Martin R."/>
            <person name="McLaughlin D.J."/>
            <person name="Morgenstern I."/>
            <person name="Morin E."/>
            <person name="Murat C."/>
            <person name="Nagy L.G."/>
            <person name="Nolan M."/>
            <person name="Ohm R.A."/>
            <person name="Patyshakuliyeva A."/>
            <person name="Rokas A."/>
            <person name="Ruiz-Duenas F.J."/>
            <person name="Sabat G."/>
            <person name="Salamov A."/>
            <person name="Samejima M."/>
            <person name="Schmutz J."/>
            <person name="Slot J.C."/>
            <person name="St John F."/>
            <person name="Stenlid J."/>
            <person name="Sun H."/>
            <person name="Sun S."/>
            <person name="Syed K."/>
            <person name="Tsang A."/>
            <person name="Wiebenga A."/>
            <person name="Young D."/>
            <person name="Pisabarro A."/>
            <person name="Eastwood D.C."/>
            <person name="Martin F."/>
            <person name="Cullen D."/>
            <person name="Grigoriev I.V."/>
            <person name="Hibbett D.S."/>
        </authorList>
    </citation>
    <scope>NUCLEOTIDE SEQUENCE [LARGE SCALE GENOMIC DNA]</scope>
    <source>
        <strain evidence="13">RWD-64-598 SS2</strain>
    </source>
</reference>
<dbReference type="InterPro" id="IPR001128">
    <property type="entry name" value="Cyt_P450"/>
</dbReference>
<dbReference type="InterPro" id="IPR002401">
    <property type="entry name" value="Cyt_P450_E_grp-I"/>
</dbReference>
<evidence type="ECO:0000256" key="8">
    <source>
        <dbReference type="ARBA" id="ARBA00023033"/>
    </source>
</evidence>
<evidence type="ECO:0000256" key="1">
    <source>
        <dbReference type="ARBA" id="ARBA00001971"/>
    </source>
</evidence>
<evidence type="ECO:0000256" key="11">
    <source>
        <dbReference type="SAM" id="SignalP"/>
    </source>
</evidence>
<keyword evidence="7 9" id="KW-0408">Iron</keyword>
<name>A0A5M3MG74_CONPW</name>
<dbReference type="InterPro" id="IPR050364">
    <property type="entry name" value="Cytochrome_P450_fung"/>
</dbReference>
<dbReference type="GO" id="GO:0004497">
    <property type="term" value="F:monooxygenase activity"/>
    <property type="evidence" value="ECO:0007669"/>
    <property type="project" value="UniProtKB-KW"/>
</dbReference>
<comment type="pathway">
    <text evidence="2">Secondary metabolite biosynthesis.</text>
</comment>
<feature type="binding site" description="axial binding residue" evidence="9">
    <location>
        <position position="436"/>
    </location>
    <ligand>
        <name>heme</name>
        <dbReference type="ChEBI" id="CHEBI:30413"/>
    </ligand>
    <ligandPart>
        <name>Fe</name>
        <dbReference type="ChEBI" id="CHEBI:18248"/>
    </ligandPart>
</feature>
<evidence type="ECO:0000256" key="10">
    <source>
        <dbReference type="RuleBase" id="RU000461"/>
    </source>
</evidence>
<organism evidence="12 13">
    <name type="scientific">Coniophora puteana (strain RWD-64-598)</name>
    <name type="common">Brown rot fungus</name>
    <dbReference type="NCBI Taxonomy" id="741705"/>
    <lineage>
        <taxon>Eukaryota</taxon>
        <taxon>Fungi</taxon>
        <taxon>Dikarya</taxon>
        <taxon>Basidiomycota</taxon>
        <taxon>Agaricomycotina</taxon>
        <taxon>Agaricomycetes</taxon>
        <taxon>Agaricomycetidae</taxon>
        <taxon>Boletales</taxon>
        <taxon>Coniophorineae</taxon>
        <taxon>Coniophoraceae</taxon>
        <taxon>Coniophora</taxon>
    </lineage>
</organism>
<evidence type="ECO:0000256" key="3">
    <source>
        <dbReference type="ARBA" id="ARBA00010617"/>
    </source>
</evidence>
<feature type="signal peptide" evidence="11">
    <location>
        <begin position="1"/>
        <end position="17"/>
    </location>
</feature>
<comment type="similarity">
    <text evidence="3 10">Belongs to the cytochrome P450 family.</text>
</comment>
<sequence length="478" mass="54367">MSLVYSTSALLLAAVATWKISNTRKERDGKTCPPGPSSLPLLGVAHLMDASAPWETFTDWKAKYGDVVYFRQFGQDIIVLNSEEAIKDLLEKRSSNYSDRMYMSTREPYGLSFDTIFHAHDETWRAHRRIAHQGLREHHVDIYQPTQLRFTEALVKNLENSPEDYHSHFQRFAASVILSAIYDHDVADENDPVMKAVIEALDTLVLLQTPGNAILFNVFPFLKYTPTWLPGGWRNITDARVKIERMLNLPFEYLEKKMATGKAEHSIAVEALERFGNTGKVHNFEEVVKGACFSLYGAASETTASTLMIFVLAMVQYPDVQKRAQEEIDRVLGDSRLPEFEDRQSLPYIEAICRESLRWHPVAPLGIPHSATNDDVYNGWHIRKDTAVIANIWALSQNSEKYPSPSLFKPERFLDEKGGLTEDLLTYAFGFGRRICPGRHFANNSLWIAIARLLTGFTFESDYVRGGVEVKWHNVLTS</sequence>
<protein>
    <submittedName>
        <fullName evidence="12">Cytochrome P450</fullName>
    </submittedName>
</protein>
<dbReference type="Proteomes" id="UP000053558">
    <property type="component" value="Unassembled WGS sequence"/>
</dbReference>
<evidence type="ECO:0000256" key="6">
    <source>
        <dbReference type="ARBA" id="ARBA00023002"/>
    </source>
</evidence>
<dbReference type="InterPro" id="IPR036396">
    <property type="entry name" value="Cyt_P450_sf"/>
</dbReference>
<dbReference type="CDD" id="cd11065">
    <property type="entry name" value="CYP64-like"/>
    <property type="match status" value="1"/>
</dbReference>
<dbReference type="GO" id="GO:0016705">
    <property type="term" value="F:oxidoreductase activity, acting on paired donors, with incorporation or reduction of molecular oxygen"/>
    <property type="evidence" value="ECO:0007669"/>
    <property type="project" value="InterPro"/>
</dbReference>
<evidence type="ECO:0000256" key="5">
    <source>
        <dbReference type="ARBA" id="ARBA00022723"/>
    </source>
</evidence>
<dbReference type="Pfam" id="PF00067">
    <property type="entry name" value="p450"/>
    <property type="match status" value="1"/>
</dbReference>
<dbReference type="Gene3D" id="1.10.630.10">
    <property type="entry name" value="Cytochrome P450"/>
    <property type="match status" value="1"/>
</dbReference>
<dbReference type="OrthoDB" id="1103324at2759"/>
<dbReference type="EMBL" id="JH711583">
    <property type="protein sequence ID" value="EIW77601.1"/>
    <property type="molecule type" value="Genomic_DNA"/>
</dbReference>
<keyword evidence="13" id="KW-1185">Reference proteome</keyword>
<dbReference type="PROSITE" id="PS00086">
    <property type="entry name" value="CYTOCHROME_P450"/>
    <property type="match status" value="1"/>
</dbReference>
<dbReference type="PRINTS" id="PR00463">
    <property type="entry name" value="EP450I"/>
</dbReference>
<evidence type="ECO:0000256" key="2">
    <source>
        <dbReference type="ARBA" id="ARBA00005179"/>
    </source>
</evidence>
<evidence type="ECO:0000256" key="7">
    <source>
        <dbReference type="ARBA" id="ARBA00023004"/>
    </source>
</evidence>
<dbReference type="PRINTS" id="PR00385">
    <property type="entry name" value="P450"/>
</dbReference>
<dbReference type="OMA" id="RAKEYHH"/>
<dbReference type="PANTHER" id="PTHR46300">
    <property type="entry name" value="P450, PUTATIVE (EUROFUNG)-RELATED-RELATED"/>
    <property type="match status" value="1"/>
</dbReference>
<keyword evidence="5 9" id="KW-0479">Metal-binding</keyword>
<dbReference type="InterPro" id="IPR017972">
    <property type="entry name" value="Cyt_P450_CS"/>
</dbReference>
<dbReference type="GeneID" id="19203637"/>